<dbReference type="Gene3D" id="1.10.760.10">
    <property type="entry name" value="Cytochrome c-like domain"/>
    <property type="match status" value="2"/>
</dbReference>
<dbReference type="InterPro" id="IPR009056">
    <property type="entry name" value="Cyt_c-like_dom"/>
</dbReference>
<dbReference type="PROSITE" id="PS51007">
    <property type="entry name" value="CYTC"/>
    <property type="match status" value="1"/>
</dbReference>
<keyword evidence="3 6" id="KW-0479">Metal-binding</keyword>
<evidence type="ECO:0000259" key="8">
    <source>
        <dbReference type="PROSITE" id="PS51007"/>
    </source>
</evidence>
<dbReference type="PANTHER" id="PTHR33751">
    <property type="entry name" value="CBB3-TYPE CYTOCHROME C OXIDASE SUBUNIT FIXP"/>
    <property type="match status" value="1"/>
</dbReference>
<protein>
    <submittedName>
        <fullName evidence="9">C-type cytochrome</fullName>
    </submittedName>
</protein>
<feature type="chain" id="PRO_5046124935" evidence="7">
    <location>
        <begin position="22"/>
        <end position="194"/>
    </location>
</feature>
<evidence type="ECO:0000256" key="3">
    <source>
        <dbReference type="ARBA" id="ARBA00022723"/>
    </source>
</evidence>
<evidence type="ECO:0000313" key="10">
    <source>
        <dbReference type="Proteomes" id="UP001595974"/>
    </source>
</evidence>
<dbReference type="PANTHER" id="PTHR33751:SF9">
    <property type="entry name" value="CYTOCHROME C4"/>
    <property type="match status" value="1"/>
</dbReference>
<dbReference type="Proteomes" id="UP001595974">
    <property type="component" value="Unassembled WGS sequence"/>
</dbReference>
<sequence length="194" mass="20664">MIRSHLLLAAALSAFMSSSHAAEGHAEAAKTKLSMCIGCHGIPGYRTSYPDVYPVPKLGGQHSEYIVSALTAYRSGERSHPTMRGIAEGLSEQDMADIAAYYSAGAPAPAATPAANDKAQVCAACHGPDGNSPAPAFPRIAGQHQDYIYQALQDYKAGRRKNPIMAAQVESLSKRDMEALAVWFSSQPGLFVKR</sequence>
<dbReference type="InterPro" id="IPR036909">
    <property type="entry name" value="Cyt_c-like_dom_sf"/>
</dbReference>
<evidence type="ECO:0000256" key="1">
    <source>
        <dbReference type="ARBA" id="ARBA00022448"/>
    </source>
</evidence>
<feature type="signal peptide" evidence="7">
    <location>
        <begin position="1"/>
        <end position="21"/>
    </location>
</feature>
<reference evidence="10" key="1">
    <citation type="journal article" date="2019" name="Int. J. Syst. Evol. Microbiol.">
        <title>The Global Catalogue of Microorganisms (GCM) 10K type strain sequencing project: providing services to taxonomists for standard genome sequencing and annotation.</title>
        <authorList>
            <consortium name="The Broad Institute Genomics Platform"/>
            <consortium name="The Broad Institute Genome Sequencing Center for Infectious Disease"/>
            <person name="Wu L."/>
            <person name="Ma J."/>
        </authorList>
    </citation>
    <scope>NUCLEOTIDE SEQUENCE [LARGE SCALE GENOMIC DNA]</scope>
    <source>
        <strain evidence="10">SHR3</strain>
    </source>
</reference>
<feature type="domain" description="Cytochrome c" evidence="8">
    <location>
        <begin position="93"/>
        <end position="188"/>
    </location>
</feature>
<evidence type="ECO:0000256" key="2">
    <source>
        <dbReference type="ARBA" id="ARBA00022617"/>
    </source>
</evidence>
<accession>A0ABW1AMJ5</accession>
<keyword evidence="2 6" id="KW-0349">Heme</keyword>
<keyword evidence="7" id="KW-0732">Signal</keyword>
<organism evidence="9 10">
    <name type="scientific">Thauera sinica</name>
    <dbReference type="NCBI Taxonomy" id="2665146"/>
    <lineage>
        <taxon>Bacteria</taxon>
        <taxon>Pseudomonadati</taxon>
        <taxon>Pseudomonadota</taxon>
        <taxon>Betaproteobacteria</taxon>
        <taxon>Rhodocyclales</taxon>
        <taxon>Zoogloeaceae</taxon>
        <taxon>Thauera</taxon>
    </lineage>
</organism>
<dbReference type="EMBL" id="JBHSOG010000010">
    <property type="protein sequence ID" value="MFC5768384.1"/>
    <property type="molecule type" value="Genomic_DNA"/>
</dbReference>
<keyword evidence="5 6" id="KW-0408">Iron</keyword>
<dbReference type="RefSeq" id="WP_096448605.1">
    <property type="nucleotide sequence ID" value="NZ_JBHSOG010000010.1"/>
</dbReference>
<dbReference type="Pfam" id="PF00034">
    <property type="entry name" value="Cytochrom_C"/>
    <property type="match status" value="2"/>
</dbReference>
<keyword evidence="4" id="KW-0249">Electron transport</keyword>
<evidence type="ECO:0000313" key="9">
    <source>
        <dbReference type="EMBL" id="MFC5768384.1"/>
    </source>
</evidence>
<name>A0ABW1AMJ5_9RHOO</name>
<evidence type="ECO:0000256" key="5">
    <source>
        <dbReference type="ARBA" id="ARBA00023004"/>
    </source>
</evidence>
<dbReference type="SUPFAM" id="SSF46626">
    <property type="entry name" value="Cytochrome c"/>
    <property type="match status" value="2"/>
</dbReference>
<proteinExistence type="predicted"/>
<keyword evidence="10" id="KW-1185">Reference proteome</keyword>
<dbReference type="InterPro" id="IPR050597">
    <property type="entry name" value="Cytochrome_c_Oxidase_Subunit"/>
</dbReference>
<evidence type="ECO:0000256" key="4">
    <source>
        <dbReference type="ARBA" id="ARBA00022982"/>
    </source>
</evidence>
<evidence type="ECO:0000256" key="6">
    <source>
        <dbReference type="PROSITE-ProRule" id="PRU00433"/>
    </source>
</evidence>
<evidence type="ECO:0000256" key="7">
    <source>
        <dbReference type="SAM" id="SignalP"/>
    </source>
</evidence>
<comment type="caution">
    <text evidence="9">The sequence shown here is derived from an EMBL/GenBank/DDBJ whole genome shotgun (WGS) entry which is preliminary data.</text>
</comment>
<gene>
    <name evidence="9" type="ORF">ACFPTN_03270</name>
</gene>
<keyword evidence="1" id="KW-0813">Transport</keyword>